<organism evidence="4 5">
    <name type="scientific">Luteipulveratus flavus</name>
    <dbReference type="NCBI Taxonomy" id="3031728"/>
    <lineage>
        <taxon>Bacteria</taxon>
        <taxon>Bacillati</taxon>
        <taxon>Actinomycetota</taxon>
        <taxon>Actinomycetes</taxon>
        <taxon>Micrococcales</taxon>
        <taxon>Dermacoccaceae</taxon>
        <taxon>Luteipulveratus</taxon>
    </lineage>
</organism>
<keyword evidence="2" id="KW-0012">Acyltransferase</keyword>
<keyword evidence="1" id="KW-0808">Transferase</keyword>
<proteinExistence type="predicted"/>
<dbReference type="InterPro" id="IPR016181">
    <property type="entry name" value="Acyl_CoA_acyltransferase"/>
</dbReference>
<dbReference type="Gene3D" id="3.40.630.30">
    <property type="match status" value="1"/>
</dbReference>
<evidence type="ECO:0000259" key="3">
    <source>
        <dbReference type="PROSITE" id="PS51186"/>
    </source>
</evidence>
<evidence type="ECO:0000313" key="5">
    <source>
        <dbReference type="Proteomes" id="UP001528912"/>
    </source>
</evidence>
<dbReference type="RefSeq" id="WP_277193178.1">
    <property type="nucleotide sequence ID" value="NZ_JAROAV010000044.1"/>
</dbReference>
<evidence type="ECO:0000313" key="4">
    <source>
        <dbReference type="EMBL" id="MDF8265916.1"/>
    </source>
</evidence>
<dbReference type="Pfam" id="PF00583">
    <property type="entry name" value="Acetyltransf_1"/>
    <property type="match status" value="1"/>
</dbReference>
<dbReference type="PANTHER" id="PTHR43877">
    <property type="entry name" value="AMINOALKYLPHOSPHONATE N-ACETYLTRANSFERASE-RELATED-RELATED"/>
    <property type="match status" value="1"/>
</dbReference>
<keyword evidence="5" id="KW-1185">Reference proteome</keyword>
<protein>
    <submittedName>
        <fullName evidence="4">GNAT family N-acetyltransferase</fullName>
    </submittedName>
</protein>
<dbReference type="CDD" id="cd04301">
    <property type="entry name" value="NAT_SF"/>
    <property type="match status" value="1"/>
</dbReference>
<dbReference type="EMBL" id="JAROAV010000044">
    <property type="protein sequence ID" value="MDF8265916.1"/>
    <property type="molecule type" value="Genomic_DNA"/>
</dbReference>
<dbReference type="InterPro" id="IPR000182">
    <property type="entry name" value="GNAT_dom"/>
</dbReference>
<evidence type="ECO:0000256" key="1">
    <source>
        <dbReference type="ARBA" id="ARBA00022679"/>
    </source>
</evidence>
<name>A0ABT6CF61_9MICO</name>
<gene>
    <name evidence="4" type="ORF">P4R38_16840</name>
</gene>
<dbReference type="Proteomes" id="UP001528912">
    <property type="component" value="Unassembled WGS sequence"/>
</dbReference>
<feature type="domain" description="N-acetyltransferase" evidence="3">
    <location>
        <begin position="4"/>
        <end position="157"/>
    </location>
</feature>
<dbReference type="SUPFAM" id="SSF55729">
    <property type="entry name" value="Acyl-CoA N-acyltransferases (Nat)"/>
    <property type="match status" value="1"/>
</dbReference>
<accession>A0ABT6CF61</accession>
<dbReference type="PANTHER" id="PTHR43877:SF2">
    <property type="entry name" value="AMINOALKYLPHOSPHONATE N-ACETYLTRANSFERASE-RELATED"/>
    <property type="match status" value="1"/>
</dbReference>
<comment type="caution">
    <text evidence="4">The sequence shown here is derived from an EMBL/GenBank/DDBJ whole genome shotgun (WGS) entry which is preliminary data.</text>
</comment>
<sequence>MTDPVVRYVTSSDLELWKDVRLRSLAESPDAFGSTLAREEAFGEADWLDRLAPPAVLVLADDAPVGLGGGFEVEPGTMIVVAMWLEPAWRGRGLSRRILDLVVAWARERGLRVELDVTEGNEPARAAYLAYGFVPTGHVEPLREGSPLRVERMELPA</sequence>
<evidence type="ECO:0000256" key="2">
    <source>
        <dbReference type="ARBA" id="ARBA00023315"/>
    </source>
</evidence>
<dbReference type="InterPro" id="IPR050832">
    <property type="entry name" value="Bact_Acetyltransf"/>
</dbReference>
<reference evidence="4 5" key="1">
    <citation type="submission" date="2023-03" db="EMBL/GenBank/DDBJ databases">
        <title>YIM 133296 draft genome.</title>
        <authorList>
            <person name="Xiong L."/>
        </authorList>
    </citation>
    <scope>NUCLEOTIDE SEQUENCE [LARGE SCALE GENOMIC DNA]</scope>
    <source>
        <strain evidence="4 5">YIM 133296</strain>
    </source>
</reference>
<dbReference type="PROSITE" id="PS51186">
    <property type="entry name" value="GNAT"/>
    <property type="match status" value="1"/>
</dbReference>